<sequence length="622" mass="71029">MSQIVIGMTYIRSISTKKDVVNDPVEIDLRKAFAGYHGLLSIIFFTLTVQLAVSCGSYSGYGKPPMFGDFEAQRHWMEITVNLPIENWYINSTENDMNYWGLDYPPLTAYHSYVLGKISQIISPSWVSLHRSRGIQDPSHKFFMRMTVLLTILFPKQPVHHLQNHFAAVVLLYPGLISIDNGHFQYNHIALGLFLLAILLFSMDRLALGSLSFVLAVHFKQMELYHALPIAVYLFFSCFFSFRRRTDLIEGYFDFYFNGSLYRLLISQLYYKLLSFLKISPNFAPRIGRFLINSSALVTFIQYSQFSLHNIGPNISALLFLFNIDKVANLWCAVNVLIKLKQKYEISTLVRVRWSTFNSSVTCSSFVVLFSHIPSISAIACRPTFQNLKRGLLLSSLSFFLFSFQVHEKSILFVAIPALLLWPDQTPLMSWLLVVSNLTMYPLCIQDGNSLHLALFICYYILLLPSLCGVGRLKTIIINGSCLMGFLICFANLCIRPPKRFPHIFPLLTALYGFVHFLYFFLKLNLVLMKDTLNSLKSKICPFVFPVLYLKPIRRFDRALDQLPDGREAGPHGFVRTQASLLKDLTICFTQEPLVTEQQTAAGHGLLLVSTFLYPARMLPVT</sequence>
<evidence type="ECO:0000313" key="13">
    <source>
        <dbReference type="WBParaSite" id="EVEC_0000500801-mRNA-1"/>
    </source>
</evidence>
<keyword evidence="9 10" id="KW-0472">Membrane</keyword>
<evidence type="ECO:0000256" key="7">
    <source>
        <dbReference type="ARBA" id="ARBA00022824"/>
    </source>
</evidence>
<dbReference type="WBParaSite" id="EVEC_0000500801-mRNA-1">
    <property type="protein sequence ID" value="EVEC_0000500801-mRNA-1"/>
    <property type="gene ID" value="EVEC_0000500801"/>
</dbReference>
<dbReference type="Proteomes" id="UP000274131">
    <property type="component" value="Unassembled WGS sequence"/>
</dbReference>
<dbReference type="PANTHER" id="PTHR12413:SF1">
    <property type="entry name" value="DOLICHYL PYROPHOSPHATE MAN9GLCNAC2 ALPHA-1,3-GLUCOSYLTRANSFERASE"/>
    <property type="match status" value="1"/>
</dbReference>
<evidence type="ECO:0000256" key="5">
    <source>
        <dbReference type="ARBA" id="ARBA00022679"/>
    </source>
</evidence>
<keyword evidence="5 10" id="KW-0808">Transferase</keyword>
<comment type="similarity">
    <text evidence="3 10">Belongs to the ALG6/ALG8 glucosyltransferase family.</text>
</comment>
<dbReference type="UniPathway" id="UPA00378"/>
<evidence type="ECO:0000256" key="6">
    <source>
        <dbReference type="ARBA" id="ARBA00022692"/>
    </source>
</evidence>
<evidence type="ECO:0000256" key="8">
    <source>
        <dbReference type="ARBA" id="ARBA00022989"/>
    </source>
</evidence>
<evidence type="ECO:0000256" key="1">
    <source>
        <dbReference type="ARBA" id="ARBA00004477"/>
    </source>
</evidence>
<keyword evidence="7 10" id="KW-0256">Endoplasmic reticulum</keyword>
<evidence type="ECO:0000256" key="2">
    <source>
        <dbReference type="ARBA" id="ARBA00004922"/>
    </source>
</evidence>
<keyword evidence="6 10" id="KW-0812">Transmembrane</keyword>
<feature type="transmembrane region" description="Helical" evidence="10">
    <location>
        <begin position="162"/>
        <end position="179"/>
    </location>
</feature>
<evidence type="ECO:0000313" key="12">
    <source>
        <dbReference type="Proteomes" id="UP000274131"/>
    </source>
</evidence>
<comment type="caution">
    <text evidence="10">Lacks conserved residue(s) required for the propagation of feature annotation.</text>
</comment>
<reference evidence="13" key="1">
    <citation type="submission" date="2017-02" db="UniProtKB">
        <authorList>
            <consortium name="WormBaseParasite"/>
        </authorList>
    </citation>
    <scope>IDENTIFICATION</scope>
</reference>
<dbReference type="OrthoDB" id="4983at2759"/>
<dbReference type="GO" id="GO:0005789">
    <property type="term" value="C:endoplasmic reticulum membrane"/>
    <property type="evidence" value="ECO:0007669"/>
    <property type="project" value="UniProtKB-SubCell"/>
</dbReference>
<keyword evidence="12" id="KW-1185">Reference proteome</keyword>
<feature type="transmembrane region" description="Helical" evidence="10">
    <location>
        <begin position="504"/>
        <end position="522"/>
    </location>
</feature>
<dbReference type="AlphaFoldDB" id="A0A0N4V4F9"/>
<name>A0A0N4V4F9_ENTVE</name>
<keyword evidence="4 10" id="KW-0328">Glycosyltransferase</keyword>
<accession>A0A0N4V4F9</accession>
<proteinExistence type="inferred from homology"/>
<dbReference type="EC" id="2.4.1.-" evidence="10"/>
<organism evidence="13">
    <name type="scientific">Enterobius vermicularis</name>
    <name type="common">Human pinworm</name>
    <dbReference type="NCBI Taxonomy" id="51028"/>
    <lineage>
        <taxon>Eukaryota</taxon>
        <taxon>Metazoa</taxon>
        <taxon>Ecdysozoa</taxon>
        <taxon>Nematoda</taxon>
        <taxon>Chromadorea</taxon>
        <taxon>Rhabditida</taxon>
        <taxon>Spirurina</taxon>
        <taxon>Oxyuridomorpha</taxon>
        <taxon>Oxyuroidea</taxon>
        <taxon>Oxyuridae</taxon>
        <taxon>Enterobius</taxon>
    </lineage>
</organism>
<comment type="subcellular location">
    <subcellularLocation>
        <location evidence="1 10">Endoplasmic reticulum membrane</location>
        <topology evidence="1 10">Multi-pass membrane protein</topology>
    </subcellularLocation>
</comment>
<gene>
    <name evidence="11" type="ORF">EVEC_LOCUS4692</name>
</gene>
<feature type="transmembrane region" description="Helical" evidence="10">
    <location>
        <begin position="451"/>
        <end position="470"/>
    </location>
</feature>
<feature type="transmembrane region" description="Helical" evidence="10">
    <location>
        <begin position="224"/>
        <end position="242"/>
    </location>
</feature>
<feature type="transmembrane region" description="Helical" evidence="10">
    <location>
        <begin position="39"/>
        <end position="61"/>
    </location>
</feature>
<keyword evidence="8 10" id="KW-1133">Transmembrane helix</keyword>
<feature type="transmembrane region" description="Helical" evidence="10">
    <location>
        <begin position="476"/>
        <end position="495"/>
    </location>
</feature>
<evidence type="ECO:0000256" key="10">
    <source>
        <dbReference type="RuleBase" id="RU363110"/>
    </source>
</evidence>
<evidence type="ECO:0000256" key="9">
    <source>
        <dbReference type="ARBA" id="ARBA00023136"/>
    </source>
</evidence>
<dbReference type="STRING" id="51028.A0A0N4V4F9"/>
<evidence type="ECO:0000256" key="3">
    <source>
        <dbReference type="ARBA" id="ARBA00008715"/>
    </source>
</evidence>
<feature type="transmembrane region" description="Helical" evidence="10">
    <location>
        <begin position="191"/>
        <end position="218"/>
    </location>
</feature>
<dbReference type="Pfam" id="PF03155">
    <property type="entry name" value="Alg6_Alg8"/>
    <property type="match status" value="1"/>
</dbReference>
<evidence type="ECO:0000313" key="11">
    <source>
        <dbReference type="EMBL" id="VDD89941.1"/>
    </source>
</evidence>
<reference evidence="11 12" key="2">
    <citation type="submission" date="2018-10" db="EMBL/GenBank/DDBJ databases">
        <authorList>
            <consortium name="Pathogen Informatics"/>
        </authorList>
    </citation>
    <scope>NUCLEOTIDE SEQUENCE [LARGE SCALE GENOMIC DNA]</scope>
</reference>
<comment type="pathway">
    <text evidence="2 10">Protein modification; protein glycosylation.</text>
</comment>
<evidence type="ECO:0000256" key="4">
    <source>
        <dbReference type="ARBA" id="ARBA00022676"/>
    </source>
</evidence>
<protein>
    <recommendedName>
        <fullName evidence="10">Alpha-1,3-glucosyltransferase</fullName>
        <ecNumber evidence="10">2.4.1.-</ecNumber>
    </recommendedName>
</protein>
<dbReference type="InterPro" id="IPR004856">
    <property type="entry name" value="Glyco_trans_ALG6/ALG8"/>
</dbReference>
<dbReference type="PANTHER" id="PTHR12413">
    <property type="entry name" value="DOLICHYL GLYCOSYLTRANSFERASE"/>
    <property type="match status" value="1"/>
</dbReference>
<dbReference type="GO" id="GO:0042281">
    <property type="term" value="F:dolichyl pyrophosphate Man9GlcNAc2 alpha-1,3-glucosyltransferase activity"/>
    <property type="evidence" value="ECO:0007669"/>
    <property type="project" value="TreeGrafter"/>
</dbReference>
<dbReference type="EMBL" id="UXUI01007930">
    <property type="protein sequence ID" value="VDD89941.1"/>
    <property type="molecule type" value="Genomic_DNA"/>
</dbReference>